<protein>
    <submittedName>
        <fullName evidence="1">Uncharacterized protein</fullName>
    </submittedName>
</protein>
<sequence length="59" mass="6576">EHRGGCLHRHPQLYELHKPGCSPLGMSRCPLPGLKPALSGFKERLEEPIICLSSKSINR</sequence>
<proteinExistence type="predicted"/>
<keyword evidence="2" id="KW-1185">Reference proteome</keyword>
<dbReference type="Proteomes" id="UP001434883">
    <property type="component" value="Unassembled WGS sequence"/>
</dbReference>
<feature type="non-terminal residue" evidence="1">
    <location>
        <position position="1"/>
    </location>
</feature>
<dbReference type="EMBL" id="JAHRIN010034154">
    <property type="protein sequence ID" value="MEQ2203064.1"/>
    <property type="molecule type" value="Genomic_DNA"/>
</dbReference>
<evidence type="ECO:0000313" key="1">
    <source>
        <dbReference type="EMBL" id="MEQ2203064.1"/>
    </source>
</evidence>
<comment type="caution">
    <text evidence="1">The sequence shown here is derived from an EMBL/GenBank/DDBJ whole genome shotgun (WGS) entry which is preliminary data.</text>
</comment>
<gene>
    <name evidence="1" type="ORF">XENOCAPTIV_023796</name>
</gene>
<evidence type="ECO:0000313" key="2">
    <source>
        <dbReference type="Proteomes" id="UP001434883"/>
    </source>
</evidence>
<accession>A0ABV0R4K9</accession>
<organism evidence="1 2">
    <name type="scientific">Xenoophorus captivus</name>
    <dbReference type="NCBI Taxonomy" id="1517983"/>
    <lineage>
        <taxon>Eukaryota</taxon>
        <taxon>Metazoa</taxon>
        <taxon>Chordata</taxon>
        <taxon>Craniata</taxon>
        <taxon>Vertebrata</taxon>
        <taxon>Euteleostomi</taxon>
        <taxon>Actinopterygii</taxon>
        <taxon>Neopterygii</taxon>
        <taxon>Teleostei</taxon>
        <taxon>Neoteleostei</taxon>
        <taxon>Acanthomorphata</taxon>
        <taxon>Ovalentaria</taxon>
        <taxon>Atherinomorphae</taxon>
        <taxon>Cyprinodontiformes</taxon>
        <taxon>Goodeidae</taxon>
        <taxon>Xenoophorus</taxon>
    </lineage>
</organism>
<reference evidence="1 2" key="1">
    <citation type="submission" date="2021-06" db="EMBL/GenBank/DDBJ databases">
        <authorList>
            <person name="Palmer J.M."/>
        </authorList>
    </citation>
    <scope>NUCLEOTIDE SEQUENCE [LARGE SCALE GENOMIC DNA]</scope>
    <source>
        <strain evidence="1 2">XC_2019</strain>
        <tissue evidence="1">Muscle</tissue>
    </source>
</reference>
<name>A0ABV0R4K9_9TELE</name>